<proteinExistence type="inferred from homology"/>
<dbReference type="EMBL" id="CDMZ01001012">
    <property type="protein sequence ID" value="CEM25658.1"/>
    <property type="molecule type" value="Genomic_DNA"/>
</dbReference>
<dbReference type="SUPFAM" id="SSF53383">
    <property type="entry name" value="PLP-dependent transferases"/>
    <property type="match status" value="1"/>
</dbReference>
<feature type="modified residue" description="N6-(pyridoxal phosphate)lysine" evidence="3">
    <location>
        <position position="241"/>
    </location>
</feature>
<evidence type="ECO:0000256" key="4">
    <source>
        <dbReference type="RuleBase" id="RU362118"/>
    </source>
</evidence>
<dbReference type="PANTHER" id="PTHR11808">
    <property type="entry name" value="TRANS-SULFURATION ENZYME FAMILY MEMBER"/>
    <property type="match status" value="1"/>
</dbReference>
<evidence type="ECO:0008006" key="6">
    <source>
        <dbReference type="Google" id="ProtNLM"/>
    </source>
</evidence>
<dbReference type="PROSITE" id="PS00868">
    <property type="entry name" value="CYS_MET_METAB_PP"/>
    <property type="match status" value="1"/>
</dbReference>
<evidence type="ECO:0000256" key="1">
    <source>
        <dbReference type="ARBA" id="ARBA00001933"/>
    </source>
</evidence>
<reference evidence="5" key="1">
    <citation type="submission" date="2014-11" db="EMBL/GenBank/DDBJ databases">
        <authorList>
            <person name="Otto D Thomas"/>
            <person name="Naeem Raeece"/>
        </authorList>
    </citation>
    <scope>NUCLEOTIDE SEQUENCE</scope>
</reference>
<dbReference type="InterPro" id="IPR000277">
    <property type="entry name" value="Cys/Met-Metab_PyrdxlP-dep_enz"/>
</dbReference>
<name>A0A0G4GA06_9ALVE</name>
<dbReference type="GO" id="GO:0016846">
    <property type="term" value="F:carbon-sulfur lyase activity"/>
    <property type="evidence" value="ECO:0007669"/>
    <property type="project" value="TreeGrafter"/>
</dbReference>
<comment type="similarity">
    <text evidence="4">Belongs to the trans-sulfuration enzymes family.</text>
</comment>
<evidence type="ECO:0000256" key="2">
    <source>
        <dbReference type="ARBA" id="ARBA00022898"/>
    </source>
</evidence>
<comment type="cofactor">
    <cofactor evidence="1 4">
        <name>pyridoxal 5'-phosphate</name>
        <dbReference type="ChEBI" id="CHEBI:597326"/>
    </cofactor>
</comment>
<dbReference type="InterPro" id="IPR015421">
    <property type="entry name" value="PyrdxlP-dep_Trfase_major"/>
</dbReference>
<dbReference type="InterPro" id="IPR015422">
    <property type="entry name" value="PyrdxlP-dep_Trfase_small"/>
</dbReference>
<evidence type="ECO:0000256" key="3">
    <source>
        <dbReference type="PIRSR" id="PIRSR001434-2"/>
    </source>
</evidence>
<dbReference type="PANTHER" id="PTHR11808:SF80">
    <property type="entry name" value="CYSTATHIONINE GAMMA-LYASE"/>
    <property type="match status" value="1"/>
</dbReference>
<keyword evidence="2 3" id="KW-0663">Pyridoxal phosphate</keyword>
<sequence>MTSKMEEKKKRGFATSSIHSKYQGKYEGAMVCPIFQSATYVQESFTDYASIKYLRLCNSPNHEILKEKLMSLEGAGEDGDAIVTASGMAAISSVMLGLLSAGDELLIQGQLYGATYAFVRDHLPRFGIRVSWFNPQELKSPEDLLALITPHTKMVYVEGSSNPLMRLTDLKLILDALACLPGGGEGKEEANGVNGTNGVGAHDGTAGLKRPLLVVDNTFLTPFCVRPLELGVDIVCHSATKYLGGHGDLCAGSTTFRSASVAKPVRNYILHVGCCLDPHSAFLLDRGLKTLSLRMERHVQNAGRVADALASHPAVARVHYAGLKSHRDFELSKRLLSGPADGKARPGAMVSFELNREVFSKGKGFEREEGEDSLDDDILAAMAFSKRLRVASFAPSLGGPDTLVTVAALSTHAGLSKEEREAVGIPNGLIRIAVGLEDADDLVADFLQALDRE</sequence>
<evidence type="ECO:0000313" key="5">
    <source>
        <dbReference type="EMBL" id="CEM25658.1"/>
    </source>
</evidence>
<dbReference type="PIRSF" id="PIRSF001434">
    <property type="entry name" value="CGS"/>
    <property type="match status" value="1"/>
</dbReference>
<dbReference type="InterPro" id="IPR015424">
    <property type="entry name" value="PyrdxlP-dep_Trfase"/>
</dbReference>
<dbReference type="PhylomeDB" id="A0A0G4GA06"/>
<gene>
    <name evidence="5" type="ORF">Cvel_20901</name>
</gene>
<protein>
    <recommendedName>
        <fullName evidence="6">Cystathionine beta-lyase</fullName>
    </recommendedName>
</protein>
<dbReference type="VEuPathDB" id="CryptoDB:Cvel_20901"/>
<dbReference type="Pfam" id="PF01053">
    <property type="entry name" value="Cys_Met_Meta_PP"/>
    <property type="match status" value="2"/>
</dbReference>
<dbReference type="GO" id="GO:0019346">
    <property type="term" value="P:transsulfuration"/>
    <property type="evidence" value="ECO:0007669"/>
    <property type="project" value="InterPro"/>
</dbReference>
<dbReference type="AlphaFoldDB" id="A0A0G4GA06"/>
<dbReference type="InterPro" id="IPR054542">
    <property type="entry name" value="Cys_met_metab_PP"/>
</dbReference>
<dbReference type="GO" id="GO:0005737">
    <property type="term" value="C:cytoplasm"/>
    <property type="evidence" value="ECO:0007669"/>
    <property type="project" value="TreeGrafter"/>
</dbReference>
<organism evidence="5">
    <name type="scientific">Chromera velia CCMP2878</name>
    <dbReference type="NCBI Taxonomy" id="1169474"/>
    <lineage>
        <taxon>Eukaryota</taxon>
        <taxon>Sar</taxon>
        <taxon>Alveolata</taxon>
        <taxon>Colpodellida</taxon>
        <taxon>Chromeraceae</taxon>
        <taxon>Chromera</taxon>
    </lineage>
</organism>
<dbReference type="Gene3D" id="3.90.1150.10">
    <property type="entry name" value="Aspartate Aminotransferase, domain 1"/>
    <property type="match status" value="1"/>
</dbReference>
<dbReference type="CDD" id="cd00614">
    <property type="entry name" value="CGS_like"/>
    <property type="match status" value="1"/>
</dbReference>
<dbReference type="Gene3D" id="3.40.640.10">
    <property type="entry name" value="Type I PLP-dependent aspartate aminotransferase-like (Major domain)"/>
    <property type="match status" value="1"/>
</dbReference>
<accession>A0A0G4GA06</accession>
<dbReference type="GO" id="GO:0030170">
    <property type="term" value="F:pyridoxal phosphate binding"/>
    <property type="evidence" value="ECO:0007669"/>
    <property type="project" value="InterPro"/>
</dbReference>